<protein>
    <recommendedName>
        <fullName evidence="3">dihydrofolate reductase</fullName>
        <ecNumber evidence="3">1.5.1.3</ecNumber>
    </recommendedName>
</protein>
<dbReference type="RefSeq" id="WP_142004738.1">
    <property type="nucleotide sequence ID" value="NZ_CAJTBP010000001.1"/>
</dbReference>
<dbReference type="Pfam" id="PF00293">
    <property type="entry name" value="NUDIX"/>
    <property type="match status" value="1"/>
</dbReference>
<dbReference type="InterPro" id="IPR000086">
    <property type="entry name" value="NUDIX_hydrolase_dom"/>
</dbReference>
<dbReference type="Proteomes" id="UP000318336">
    <property type="component" value="Unassembled WGS sequence"/>
</dbReference>
<dbReference type="Pfam" id="PF00186">
    <property type="entry name" value="DHFR_1"/>
    <property type="match status" value="1"/>
</dbReference>
<evidence type="ECO:0000259" key="9">
    <source>
        <dbReference type="PROSITE" id="PS51462"/>
    </source>
</evidence>
<dbReference type="GO" id="GO:0046654">
    <property type="term" value="P:tetrahydrofolate biosynthetic process"/>
    <property type="evidence" value="ECO:0007669"/>
    <property type="project" value="UniProtKB-UniPathway"/>
</dbReference>
<organism evidence="10 11">
    <name type="scientific">Barrientosiimonas humi</name>
    <dbReference type="NCBI Taxonomy" id="999931"/>
    <lineage>
        <taxon>Bacteria</taxon>
        <taxon>Bacillati</taxon>
        <taxon>Actinomycetota</taxon>
        <taxon>Actinomycetes</taxon>
        <taxon>Micrococcales</taxon>
        <taxon>Dermacoccaceae</taxon>
        <taxon>Barrientosiimonas</taxon>
    </lineage>
</organism>
<dbReference type="GO" id="GO:0050661">
    <property type="term" value="F:NADP binding"/>
    <property type="evidence" value="ECO:0007669"/>
    <property type="project" value="InterPro"/>
</dbReference>
<dbReference type="InterPro" id="IPR001796">
    <property type="entry name" value="DHFR_dom"/>
</dbReference>
<gene>
    <name evidence="10" type="ORF">FB554_0811</name>
</gene>
<accession>A0A542XA12</accession>
<feature type="region of interest" description="Disordered" evidence="7">
    <location>
        <begin position="1"/>
        <end position="54"/>
    </location>
</feature>
<dbReference type="CDD" id="cd00209">
    <property type="entry name" value="DHFR"/>
    <property type="match status" value="1"/>
</dbReference>
<dbReference type="InterPro" id="IPR012259">
    <property type="entry name" value="DHFR"/>
</dbReference>
<evidence type="ECO:0000313" key="11">
    <source>
        <dbReference type="Proteomes" id="UP000318336"/>
    </source>
</evidence>
<dbReference type="UniPathway" id="UPA00077">
    <property type="reaction ID" value="UER00158"/>
</dbReference>
<dbReference type="AlphaFoldDB" id="A0A542XA12"/>
<comment type="pathway">
    <text evidence="1">Cofactor biosynthesis; tetrahydrofolate biosynthesis; 5,6,7,8-tetrahydrofolate from 7,8-dihydrofolate: step 1/1.</text>
</comment>
<proteinExistence type="inferred from homology"/>
<dbReference type="EMBL" id="VFOK01000001">
    <property type="protein sequence ID" value="TQL32679.1"/>
    <property type="molecule type" value="Genomic_DNA"/>
</dbReference>
<name>A0A542XA12_9MICO</name>
<dbReference type="PROSITE" id="PS51462">
    <property type="entry name" value="NUDIX"/>
    <property type="match status" value="1"/>
</dbReference>
<dbReference type="GO" id="GO:0046452">
    <property type="term" value="P:dihydrofolate metabolic process"/>
    <property type="evidence" value="ECO:0007669"/>
    <property type="project" value="TreeGrafter"/>
</dbReference>
<evidence type="ECO:0000259" key="8">
    <source>
        <dbReference type="PROSITE" id="PS51330"/>
    </source>
</evidence>
<evidence type="ECO:0000256" key="1">
    <source>
        <dbReference type="ARBA" id="ARBA00004903"/>
    </source>
</evidence>
<dbReference type="Gene3D" id="3.40.430.10">
    <property type="entry name" value="Dihydrofolate Reductase, subunit A"/>
    <property type="match status" value="1"/>
</dbReference>
<dbReference type="EC" id="1.5.1.3" evidence="3"/>
<evidence type="ECO:0000256" key="2">
    <source>
        <dbReference type="ARBA" id="ARBA00009539"/>
    </source>
</evidence>
<sequence>MSGEERAAQGAGEERAAQGAGEEQSPSRSRGGEALAEPRIETTPASSPAVRDGAPRVPLVPAAYVALLREQGGRHEVLLQERRGTGFMDGWWGCGAAGHVEAGESAFDAAVGEAREELGVEVSPGDLVPVTTLQRYSLTRLPVEQRADIFFTCSRWSGEPRVMEPAKSAGVRWFPLDELPERTVPHERQALELVAAGGDIPAYVTRGFAQSLTLVAAMGRNRIIGADGDMPWHLSEDLKRFKRMTLGGTLIMGRGTWDAIGRPLPGRTSIVLTRDRDWSAEGALVAHSLAEALTMAPDGEVFIGGGGQIYRETIDLADTLELTEIDAEPEGDTTFPEVDLQQWREVSRERREGFDWVTYVRR</sequence>
<evidence type="ECO:0000256" key="3">
    <source>
        <dbReference type="ARBA" id="ARBA00012856"/>
    </source>
</evidence>
<dbReference type="InterPro" id="IPR024072">
    <property type="entry name" value="DHFR-like_dom_sf"/>
</dbReference>
<evidence type="ECO:0000256" key="4">
    <source>
        <dbReference type="ARBA" id="ARBA00022563"/>
    </source>
</evidence>
<dbReference type="InterPro" id="IPR015797">
    <property type="entry name" value="NUDIX_hydrolase-like_dom_sf"/>
</dbReference>
<feature type="domain" description="DHFR" evidence="8">
    <location>
        <begin position="211"/>
        <end position="362"/>
    </location>
</feature>
<evidence type="ECO:0000256" key="6">
    <source>
        <dbReference type="ARBA" id="ARBA00023002"/>
    </source>
</evidence>
<dbReference type="CDD" id="cd04683">
    <property type="entry name" value="NUDIX_Hydrolase"/>
    <property type="match status" value="1"/>
</dbReference>
<reference evidence="10 11" key="1">
    <citation type="submission" date="2019-06" db="EMBL/GenBank/DDBJ databases">
        <title>Sequencing the genomes of 1000 actinobacteria strains.</title>
        <authorList>
            <person name="Klenk H.-P."/>
        </authorList>
    </citation>
    <scope>NUCLEOTIDE SEQUENCE [LARGE SCALE GENOMIC DNA]</scope>
    <source>
        <strain evidence="10 11">DSM 24617</strain>
    </source>
</reference>
<dbReference type="GO" id="GO:0046655">
    <property type="term" value="P:folic acid metabolic process"/>
    <property type="evidence" value="ECO:0007669"/>
    <property type="project" value="TreeGrafter"/>
</dbReference>
<feature type="compositionally biased region" description="Basic and acidic residues" evidence="7">
    <location>
        <begin position="1"/>
        <end position="16"/>
    </location>
</feature>
<feature type="domain" description="Nudix hydrolase" evidence="9">
    <location>
        <begin position="58"/>
        <end position="196"/>
    </location>
</feature>
<keyword evidence="11" id="KW-1185">Reference proteome</keyword>
<dbReference type="PRINTS" id="PR00070">
    <property type="entry name" value="DHFR"/>
</dbReference>
<comment type="similarity">
    <text evidence="2">Belongs to the dihydrofolate reductase family.</text>
</comment>
<dbReference type="GO" id="GO:0006730">
    <property type="term" value="P:one-carbon metabolic process"/>
    <property type="evidence" value="ECO:0007669"/>
    <property type="project" value="UniProtKB-KW"/>
</dbReference>
<dbReference type="GO" id="GO:0004146">
    <property type="term" value="F:dihydrofolate reductase activity"/>
    <property type="evidence" value="ECO:0007669"/>
    <property type="project" value="UniProtKB-EC"/>
</dbReference>
<dbReference type="OrthoDB" id="9804315at2"/>
<dbReference type="GO" id="GO:0005829">
    <property type="term" value="C:cytosol"/>
    <property type="evidence" value="ECO:0007669"/>
    <property type="project" value="TreeGrafter"/>
</dbReference>
<dbReference type="SUPFAM" id="SSF53597">
    <property type="entry name" value="Dihydrofolate reductase-like"/>
    <property type="match status" value="1"/>
</dbReference>
<dbReference type="Gene3D" id="3.90.79.10">
    <property type="entry name" value="Nucleoside Triphosphate Pyrophosphohydrolase"/>
    <property type="match status" value="1"/>
</dbReference>
<dbReference type="PANTHER" id="PTHR48069">
    <property type="entry name" value="DIHYDROFOLATE REDUCTASE"/>
    <property type="match status" value="1"/>
</dbReference>
<keyword evidence="6" id="KW-0560">Oxidoreductase</keyword>
<comment type="caution">
    <text evidence="10">The sequence shown here is derived from an EMBL/GenBank/DDBJ whole genome shotgun (WGS) entry which is preliminary data.</text>
</comment>
<evidence type="ECO:0000256" key="5">
    <source>
        <dbReference type="ARBA" id="ARBA00022857"/>
    </source>
</evidence>
<evidence type="ECO:0000256" key="7">
    <source>
        <dbReference type="SAM" id="MobiDB-lite"/>
    </source>
</evidence>
<keyword evidence="5" id="KW-0521">NADP</keyword>
<dbReference type="PROSITE" id="PS51330">
    <property type="entry name" value="DHFR_2"/>
    <property type="match status" value="1"/>
</dbReference>
<evidence type="ECO:0000313" key="10">
    <source>
        <dbReference type="EMBL" id="TQL32679.1"/>
    </source>
</evidence>
<dbReference type="SUPFAM" id="SSF55811">
    <property type="entry name" value="Nudix"/>
    <property type="match status" value="1"/>
</dbReference>
<keyword evidence="4" id="KW-0554">One-carbon metabolism</keyword>
<dbReference type="PANTHER" id="PTHR48069:SF3">
    <property type="entry name" value="DIHYDROFOLATE REDUCTASE"/>
    <property type="match status" value="1"/>
</dbReference>